<evidence type="ECO:0000313" key="2">
    <source>
        <dbReference type="EMBL" id="MBC1173339.1"/>
    </source>
</evidence>
<keyword evidence="1" id="KW-0732">Signal</keyword>
<name>A0A7G3AM80_LUTLO</name>
<accession>A0A7G3AM80</accession>
<reference evidence="2" key="1">
    <citation type="journal article" date="2020" name="BMC">
        <title>Leishmania infection induces a limited differential gene expression in the sand fly midgut.</title>
        <authorList>
            <person name="Coutinho-Abreu I.V."/>
            <person name="Serafim T.D."/>
            <person name="Meneses C."/>
            <person name="Kamhawi S."/>
            <person name="Oliveira F."/>
            <person name="Valenzuela J.G."/>
        </authorList>
    </citation>
    <scope>NUCLEOTIDE SEQUENCE</scope>
    <source>
        <strain evidence="2">Jacobina</strain>
        <tissue evidence="2">Midgut</tissue>
    </source>
</reference>
<feature type="signal peptide" evidence="1">
    <location>
        <begin position="1"/>
        <end position="25"/>
    </location>
</feature>
<sequence length="95" mass="10997">MFILDEFRTWFTMILLMSQVSVQHAKTNGRYSHEEAQSLPQLPSTRVLSSNSRWSLDSLTSGRCRECPAEAVRKDLRHNFQSFSAQLPFFSDTKL</sequence>
<feature type="chain" id="PRO_5028900487" evidence="1">
    <location>
        <begin position="26"/>
        <end position="95"/>
    </location>
</feature>
<organism evidence="2">
    <name type="scientific">Lutzomyia longipalpis</name>
    <name type="common">Sand fly</name>
    <dbReference type="NCBI Taxonomy" id="7200"/>
    <lineage>
        <taxon>Eukaryota</taxon>
        <taxon>Metazoa</taxon>
        <taxon>Ecdysozoa</taxon>
        <taxon>Arthropoda</taxon>
        <taxon>Hexapoda</taxon>
        <taxon>Insecta</taxon>
        <taxon>Pterygota</taxon>
        <taxon>Neoptera</taxon>
        <taxon>Endopterygota</taxon>
        <taxon>Diptera</taxon>
        <taxon>Nematocera</taxon>
        <taxon>Psychodoidea</taxon>
        <taxon>Psychodidae</taxon>
        <taxon>Lutzomyia</taxon>
        <taxon>Lutzomyia</taxon>
    </lineage>
</organism>
<dbReference type="AlphaFoldDB" id="A0A7G3AM80"/>
<evidence type="ECO:0000256" key="1">
    <source>
        <dbReference type="SAM" id="SignalP"/>
    </source>
</evidence>
<proteinExistence type="predicted"/>
<protein>
    <submittedName>
        <fullName evidence="2">Putative secreted protein</fullName>
    </submittedName>
</protein>
<dbReference type="EMBL" id="GITU01004636">
    <property type="protein sequence ID" value="MBC1173339.1"/>
    <property type="molecule type" value="Transcribed_RNA"/>
</dbReference>